<dbReference type="EMBL" id="PQIB02000012">
    <property type="protein sequence ID" value="RLM78257.1"/>
    <property type="molecule type" value="Genomic_DNA"/>
</dbReference>
<dbReference type="Proteomes" id="UP000275267">
    <property type="component" value="Unassembled WGS sequence"/>
</dbReference>
<keyword evidence="2" id="KW-0694">RNA-binding</keyword>
<dbReference type="AlphaFoldDB" id="A0A3L6QE89"/>
<dbReference type="InterPro" id="IPR012340">
    <property type="entry name" value="NA-bd_OB-fold"/>
</dbReference>
<organism evidence="4 5">
    <name type="scientific">Panicum miliaceum</name>
    <name type="common">Proso millet</name>
    <name type="synonym">Broomcorn millet</name>
    <dbReference type="NCBI Taxonomy" id="4540"/>
    <lineage>
        <taxon>Eukaryota</taxon>
        <taxon>Viridiplantae</taxon>
        <taxon>Streptophyta</taxon>
        <taxon>Embryophyta</taxon>
        <taxon>Tracheophyta</taxon>
        <taxon>Spermatophyta</taxon>
        <taxon>Magnoliopsida</taxon>
        <taxon>Liliopsida</taxon>
        <taxon>Poales</taxon>
        <taxon>Poaceae</taxon>
        <taxon>PACMAD clade</taxon>
        <taxon>Panicoideae</taxon>
        <taxon>Panicodae</taxon>
        <taxon>Paniceae</taxon>
        <taxon>Panicinae</taxon>
        <taxon>Panicum</taxon>
        <taxon>Panicum sect. Panicum</taxon>
    </lineage>
</organism>
<evidence type="ECO:0000259" key="3">
    <source>
        <dbReference type="Pfam" id="PF01588"/>
    </source>
</evidence>
<evidence type="ECO:0000256" key="2">
    <source>
        <dbReference type="ARBA" id="ARBA00022884"/>
    </source>
</evidence>
<accession>A0A3L6QE89</accession>
<evidence type="ECO:0000313" key="4">
    <source>
        <dbReference type="EMBL" id="RLM78257.1"/>
    </source>
</evidence>
<dbReference type="Gene3D" id="2.40.50.140">
    <property type="entry name" value="Nucleic acid-binding proteins"/>
    <property type="match status" value="1"/>
</dbReference>
<dbReference type="PANTHER" id="PTHR45765:SF4">
    <property type="entry name" value="METHIONINE--TRNA LIGASE"/>
    <property type="match status" value="1"/>
</dbReference>
<dbReference type="SUPFAM" id="SSF50249">
    <property type="entry name" value="Nucleic acid-binding proteins"/>
    <property type="match status" value="1"/>
</dbReference>
<keyword evidence="4" id="KW-0436">Ligase</keyword>
<keyword evidence="1" id="KW-0820">tRNA-binding</keyword>
<dbReference type="PANTHER" id="PTHR45765">
    <property type="entry name" value="METHIONINE--TRNA LIGASE"/>
    <property type="match status" value="1"/>
</dbReference>
<feature type="domain" description="TRNA-binding" evidence="3">
    <location>
        <begin position="96"/>
        <end position="131"/>
    </location>
</feature>
<dbReference type="STRING" id="4540.A0A3L6QE89"/>
<proteinExistence type="predicted"/>
<gene>
    <name evidence="4" type="ORF">C2845_PM12G13490</name>
</gene>
<name>A0A3L6QE89_PANMI</name>
<dbReference type="Pfam" id="PF01588">
    <property type="entry name" value="tRNA_bind"/>
    <property type="match status" value="1"/>
</dbReference>
<evidence type="ECO:0000256" key="1">
    <source>
        <dbReference type="ARBA" id="ARBA00022555"/>
    </source>
</evidence>
<sequence length="190" mass="21681">MLSAAFSPVLHQLNLFLEENLSFSDEKGEIVKAKTPWDFLPAGHKIGRPTPLFEELKDENMSEHRKKYAGSQAERSSQEVDAEAMKISNQLKSTTLSEEAPRTVVSGLVKYIPLEEMQNRKVCVLCNLKPRVCKYSIFPYSISRCSIAFERIWGWTSKTTEPKGALQPYRGVRYISWELPEATALVYYNV</sequence>
<comment type="caution">
    <text evidence="4">The sequence shown here is derived from an EMBL/GenBank/DDBJ whole genome shotgun (WGS) entry which is preliminary data.</text>
</comment>
<dbReference type="OrthoDB" id="5844513at2759"/>
<dbReference type="GO" id="GO:0006431">
    <property type="term" value="P:methionyl-tRNA aminoacylation"/>
    <property type="evidence" value="ECO:0007669"/>
    <property type="project" value="TreeGrafter"/>
</dbReference>
<dbReference type="InterPro" id="IPR002547">
    <property type="entry name" value="tRNA-bd_dom"/>
</dbReference>
<protein>
    <submittedName>
        <fullName evidence="4">Methionine--tRNA ligase</fullName>
    </submittedName>
</protein>
<dbReference type="GO" id="GO:0005829">
    <property type="term" value="C:cytosol"/>
    <property type="evidence" value="ECO:0007669"/>
    <property type="project" value="TreeGrafter"/>
</dbReference>
<dbReference type="GO" id="GO:0017101">
    <property type="term" value="C:aminoacyl-tRNA synthetase multienzyme complex"/>
    <property type="evidence" value="ECO:0007669"/>
    <property type="project" value="TreeGrafter"/>
</dbReference>
<keyword evidence="5" id="KW-1185">Reference proteome</keyword>
<dbReference type="InterPro" id="IPR023458">
    <property type="entry name" value="Met-tRNA_ligase_1"/>
</dbReference>
<dbReference type="GO" id="GO:0004825">
    <property type="term" value="F:methionine-tRNA ligase activity"/>
    <property type="evidence" value="ECO:0007669"/>
    <property type="project" value="InterPro"/>
</dbReference>
<dbReference type="GO" id="GO:0000049">
    <property type="term" value="F:tRNA binding"/>
    <property type="evidence" value="ECO:0007669"/>
    <property type="project" value="UniProtKB-KW"/>
</dbReference>
<reference evidence="5" key="1">
    <citation type="journal article" date="2019" name="Nat. Commun.">
        <title>The genome of broomcorn millet.</title>
        <authorList>
            <person name="Zou C."/>
            <person name="Miki D."/>
            <person name="Li D."/>
            <person name="Tang Q."/>
            <person name="Xiao L."/>
            <person name="Rajput S."/>
            <person name="Deng P."/>
            <person name="Jia W."/>
            <person name="Huang R."/>
            <person name="Zhang M."/>
            <person name="Sun Y."/>
            <person name="Hu J."/>
            <person name="Fu X."/>
            <person name="Schnable P.S."/>
            <person name="Li F."/>
            <person name="Zhang H."/>
            <person name="Feng B."/>
            <person name="Zhu X."/>
            <person name="Liu R."/>
            <person name="Schnable J.C."/>
            <person name="Zhu J.-K."/>
            <person name="Zhang H."/>
        </authorList>
    </citation>
    <scope>NUCLEOTIDE SEQUENCE [LARGE SCALE GENOMIC DNA]</scope>
</reference>
<evidence type="ECO:0000313" key="5">
    <source>
        <dbReference type="Proteomes" id="UP000275267"/>
    </source>
</evidence>